<dbReference type="PROSITE" id="PS00070">
    <property type="entry name" value="ALDEHYDE_DEHYDR_CYS"/>
    <property type="match status" value="1"/>
</dbReference>
<proteinExistence type="inferred from homology"/>
<evidence type="ECO:0000256" key="2">
    <source>
        <dbReference type="ARBA" id="ARBA00022857"/>
    </source>
</evidence>
<evidence type="ECO:0000313" key="5">
    <source>
        <dbReference type="EMBL" id="VFJ47421.1"/>
    </source>
</evidence>
<sequence>MNFTSVNPATGQEIKRFPDLDETGIRAVLDRVTDATDDWVAQPFTARAACLRQAANILRERTPEFARLITLEMGKLLTEATAEVKKCARVCEYYADHGEAFLADNRIDSDADRSFVTYQPLGGVLAIMPWNFPFWQVFRCAAPALMAGNTLLLKHAPDVPQCAMALEEIWRDAGCSPGIFQNLPISVDKVEMVIQDPRVRAVSFTGSDLAGRQVATLAGRCLKKTVLELGGSDAFVVLADADPEQAVQVALKSRFLNSGQSCIAAKRFIVIESIADAFLEHFKAEIEKLRPGDPLDPSTTLAPMARRDLRLRLHTQILASINKGARLIMGGYFLERPGWYYAPTLLDQVRPGMLAYQEELFGPAASIIRVPNEQEALRVANDSRYGLGASVWTRDTERGERFARGFACGCAFVNGLVKSDPQLPFGGIKDSGYGRELSLPGILEFVNAKTVWIKSAE</sequence>
<dbReference type="Gene3D" id="3.40.605.10">
    <property type="entry name" value="Aldehyde Dehydrogenase, Chain A, domain 1"/>
    <property type="match status" value="1"/>
</dbReference>
<dbReference type="InterPro" id="IPR047110">
    <property type="entry name" value="GABD/Sad-like"/>
</dbReference>
<dbReference type="CDD" id="cd07100">
    <property type="entry name" value="ALDH_SSADH1_GabD1"/>
    <property type="match status" value="1"/>
</dbReference>
<name>A0A450S6F9_9GAMM</name>
<dbReference type="InterPro" id="IPR016160">
    <property type="entry name" value="Ald_DH_CS_CYS"/>
</dbReference>
<evidence type="ECO:0000259" key="4">
    <source>
        <dbReference type="Pfam" id="PF00171"/>
    </source>
</evidence>
<dbReference type="GO" id="GO:0004030">
    <property type="term" value="F:aldehyde dehydrogenase [NAD(P)+] activity"/>
    <property type="evidence" value="ECO:0007669"/>
    <property type="project" value="InterPro"/>
</dbReference>
<comment type="similarity">
    <text evidence="1">Belongs to the aldehyde dehydrogenase family.</text>
</comment>
<keyword evidence="2" id="KW-0521">NADP</keyword>
<evidence type="ECO:0000256" key="3">
    <source>
        <dbReference type="ARBA" id="ARBA00023002"/>
    </source>
</evidence>
<reference evidence="5" key="1">
    <citation type="submission" date="2019-02" db="EMBL/GenBank/DDBJ databases">
        <authorList>
            <person name="Gruber-Vodicka R. H."/>
            <person name="Seah K. B. B."/>
        </authorList>
    </citation>
    <scope>NUCLEOTIDE SEQUENCE</scope>
    <source>
        <strain evidence="5">BECK_BZ15</strain>
    </source>
</reference>
<protein>
    <submittedName>
        <fullName evidence="5">Succinate-semialdehyde dehydrogenase / glutarate-semialdehyde dehydrogenase</fullName>
    </submittedName>
</protein>
<dbReference type="EMBL" id="CAADEW010000016">
    <property type="protein sequence ID" value="VFJ47421.1"/>
    <property type="molecule type" value="Genomic_DNA"/>
</dbReference>
<dbReference type="InterPro" id="IPR044148">
    <property type="entry name" value="ALDH_GabD1-like"/>
</dbReference>
<organism evidence="5">
    <name type="scientific">Candidatus Kentrum sp. FW</name>
    <dbReference type="NCBI Taxonomy" id="2126338"/>
    <lineage>
        <taxon>Bacteria</taxon>
        <taxon>Pseudomonadati</taxon>
        <taxon>Pseudomonadota</taxon>
        <taxon>Gammaproteobacteria</taxon>
        <taxon>Candidatus Kentrum</taxon>
    </lineage>
</organism>
<dbReference type="Pfam" id="PF00171">
    <property type="entry name" value="Aldedh"/>
    <property type="match status" value="1"/>
</dbReference>
<dbReference type="FunFam" id="3.40.309.10:FF:000010">
    <property type="entry name" value="Gamma-aminobutyraldehyde dehydrogenase"/>
    <property type="match status" value="1"/>
</dbReference>
<dbReference type="Gene3D" id="3.40.309.10">
    <property type="entry name" value="Aldehyde Dehydrogenase, Chain A, domain 2"/>
    <property type="match status" value="1"/>
</dbReference>
<dbReference type="InterPro" id="IPR015590">
    <property type="entry name" value="Aldehyde_DH_dom"/>
</dbReference>
<dbReference type="SUPFAM" id="SSF53720">
    <property type="entry name" value="ALDH-like"/>
    <property type="match status" value="1"/>
</dbReference>
<gene>
    <name evidence="5" type="ORF">BECKFW1821A_GA0114235_101623</name>
</gene>
<dbReference type="InterPro" id="IPR016161">
    <property type="entry name" value="Ald_DH/histidinol_DH"/>
</dbReference>
<dbReference type="GO" id="GO:0004777">
    <property type="term" value="F:succinate-semialdehyde dehydrogenase (NAD+) activity"/>
    <property type="evidence" value="ECO:0007669"/>
    <property type="project" value="TreeGrafter"/>
</dbReference>
<dbReference type="AlphaFoldDB" id="A0A450S6F9"/>
<evidence type="ECO:0000256" key="1">
    <source>
        <dbReference type="ARBA" id="ARBA00009986"/>
    </source>
</evidence>
<dbReference type="InterPro" id="IPR016163">
    <property type="entry name" value="Ald_DH_C"/>
</dbReference>
<dbReference type="PANTHER" id="PTHR43217:SF1">
    <property type="entry name" value="SUCCINATE SEMIALDEHYDE DEHYDROGENASE [NAD(P)+] SAD"/>
    <property type="match status" value="1"/>
</dbReference>
<feature type="domain" description="Aldehyde dehydrogenase" evidence="4">
    <location>
        <begin position="3"/>
        <end position="451"/>
    </location>
</feature>
<dbReference type="FunFam" id="3.40.605.10:FF:000012">
    <property type="entry name" value="NAD-dependent succinate-semialdehyde dehydrogenase"/>
    <property type="match status" value="1"/>
</dbReference>
<keyword evidence="3" id="KW-0560">Oxidoreductase</keyword>
<accession>A0A450S6F9</accession>
<dbReference type="InterPro" id="IPR016162">
    <property type="entry name" value="Ald_DH_N"/>
</dbReference>
<dbReference type="PANTHER" id="PTHR43217">
    <property type="entry name" value="SUCCINATE SEMIALDEHYDE DEHYDROGENASE [NAD(P)+] SAD"/>
    <property type="match status" value="1"/>
</dbReference>